<proteinExistence type="inferred from homology"/>
<comment type="similarity">
    <text evidence="1">Belongs to the short-chain dehydrogenases/reductases (SDR) family.</text>
</comment>
<dbReference type="PANTHER" id="PTHR43180">
    <property type="entry name" value="3-OXOACYL-(ACYL-CARRIER-PROTEIN) REDUCTASE (AFU_ORTHOLOGUE AFUA_6G11210)"/>
    <property type="match status" value="1"/>
</dbReference>
<dbReference type="EMBL" id="CM003107">
    <property type="protein sequence ID" value="KUI73263.1"/>
    <property type="molecule type" value="Genomic_DNA"/>
</dbReference>
<dbReference type="GO" id="GO:0016491">
    <property type="term" value="F:oxidoreductase activity"/>
    <property type="evidence" value="ECO:0007669"/>
    <property type="project" value="UniProtKB-KW"/>
</dbReference>
<dbReference type="InterPro" id="IPR036291">
    <property type="entry name" value="NAD(P)-bd_dom_sf"/>
</dbReference>
<dbReference type="InterPro" id="IPR020904">
    <property type="entry name" value="Sc_DH/Rdtase_CS"/>
</dbReference>
<evidence type="ECO:0000313" key="5">
    <source>
        <dbReference type="EMBL" id="KUI73263.1"/>
    </source>
</evidence>
<keyword evidence="6" id="KW-1185">Reference proteome</keyword>
<protein>
    <submittedName>
        <fullName evidence="5">5'-hydroxyaverantin dehydrogenase</fullName>
    </submittedName>
</protein>
<keyword evidence="2" id="KW-0521">NADP</keyword>
<dbReference type="Proteomes" id="UP000078559">
    <property type="component" value="Chromosome 10"/>
</dbReference>
<feature type="region of interest" description="Disordered" evidence="4">
    <location>
        <begin position="81"/>
        <end position="114"/>
    </location>
</feature>
<dbReference type="SUPFAM" id="SSF51735">
    <property type="entry name" value="NAD(P)-binding Rossmann-fold domains"/>
    <property type="match status" value="1"/>
</dbReference>
<evidence type="ECO:0000256" key="4">
    <source>
        <dbReference type="SAM" id="MobiDB-lite"/>
    </source>
</evidence>
<gene>
    <name evidence="5" type="ORF">VM1G_08693</name>
</gene>
<dbReference type="Gene3D" id="3.40.50.720">
    <property type="entry name" value="NAD(P)-binding Rossmann-like Domain"/>
    <property type="match status" value="1"/>
</dbReference>
<dbReference type="PANTHER" id="PTHR43180:SF16">
    <property type="entry name" value="BACILYSIN BIOSYNTHESIS OXIDOREDUCTASE BACC"/>
    <property type="match status" value="1"/>
</dbReference>
<dbReference type="PROSITE" id="PS00061">
    <property type="entry name" value="ADH_SHORT"/>
    <property type="match status" value="1"/>
</dbReference>
<evidence type="ECO:0000256" key="2">
    <source>
        <dbReference type="ARBA" id="ARBA00022857"/>
    </source>
</evidence>
<dbReference type="AlphaFoldDB" id="A0A194WB10"/>
<keyword evidence="3" id="KW-0560">Oxidoreductase</keyword>
<dbReference type="PRINTS" id="PR00081">
    <property type="entry name" value="GDHRDH"/>
</dbReference>
<name>A0A194WB10_CYTMA</name>
<dbReference type="InterPro" id="IPR002347">
    <property type="entry name" value="SDR_fam"/>
</dbReference>
<organism evidence="5 6">
    <name type="scientific">Cytospora mali</name>
    <name type="common">Apple Valsa canker fungus</name>
    <name type="synonym">Valsa mali</name>
    <dbReference type="NCBI Taxonomy" id="578113"/>
    <lineage>
        <taxon>Eukaryota</taxon>
        <taxon>Fungi</taxon>
        <taxon>Dikarya</taxon>
        <taxon>Ascomycota</taxon>
        <taxon>Pezizomycotina</taxon>
        <taxon>Sordariomycetes</taxon>
        <taxon>Sordariomycetidae</taxon>
        <taxon>Diaporthales</taxon>
        <taxon>Cytosporaceae</taxon>
        <taxon>Cytospora</taxon>
    </lineage>
</organism>
<feature type="compositionally biased region" description="Low complexity" evidence="4">
    <location>
        <begin position="81"/>
        <end position="94"/>
    </location>
</feature>
<dbReference type="SMR" id="A0A194WB10"/>
<accession>A0A194WB10</accession>
<dbReference type="OrthoDB" id="498125at2759"/>
<reference evidence="5" key="1">
    <citation type="submission" date="2014-12" db="EMBL/GenBank/DDBJ databases">
        <title>Genome Sequence of Valsa Canker Pathogens Uncovers a Specific Adaption of Colonization on Woody Bark.</title>
        <authorList>
            <person name="Yin Z."/>
            <person name="Liu H."/>
            <person name="Gao X."/>
            <person name="Li Z."/>
            <person name="Song N."/>
            <person name="Ke X."/>
            <person name="Dai Q."/>
            <person name="Wu Y."/>
            <person name="Sun Y."/>
            <person name="Xu J.-R."/>
            <person name="Kang Z.K."/>
            <person name="Wang L."/>
            <person name="Huang L."/>
        </authorList>
    </citation>
    <scope>NUCLEOTIDE SEQUENCE [LARGE SCALE GENOMIC DNA]</scope>
    <source>
        <strain evidence="5">03-8</strain>
    </source>
</reference>
<evidence type="ECO:0000313" key="6">
    <source>
        <dbReference type="Proteomes" id="UP000078559"/>
    </source>
</evidence>
<evidence type="ECO:0000256" key="1">
    <source>
        <dbReference type="ARBA" id="ARBA00006484"/>
    </source>
</evidence>
<sequence>MAPLAPPDQNRLVEAVRQSPPVDLTKPYDASTLRGKTILVTGGASGLGAAFARRWASHGANLVIGDINDAAGEALVAELRTTSTTKSPGGSSSGEYDDGGGGGGGGDDDHGHHHRHHFVHVDVTNWSSQASLFQEAVRLSPTGVLDAVVASAGISDSHGAATGLGFENPAGLDRPNPPAPNLKCIEVNLIGMLYTAHLALFWLQQDGGRAAGAKEEEAHDGSDGLGRRERERDRHLLMVGSYAGLSPLPGVPEYVTSKHGVTGLFRSLRTLSYRQGVRVNLLCPYFVDTPILGNRAMALLAGMGLTQLDDVVDAATRFVADGEPRISGRALAVGPRLSLLRDVLPVRELGGTEGEGEGEGEDITARDGDVLVDGDVARGKGQAVWECYAHDYDTVDFFIRRYIRVLNTVAAVKGWVVAANGDSWVTNAKRWMDHWKSAKWK</sequence>
<evidence type="ECO:0000256" key="3">
    <source>
        <dbReference type="ARBA" id="ARBA00023002"/>
    </source>
</evidence>
<dbReference type="Pfam" id="PF00106">
    <property type="entry name" value="adh_short"/>
    <property type="match status" value="2"/>
</dbReference>